<feature type="region of interest" description="Disordered" evidence="4">
    <location>
        <begin position="348"/>
        <end position="367"/>
    </location>
</feature>
<evidence type="ECO:0000256" key="2">
    <source>
        <dbReference type="ARBA" id="ARBA00022980"/>
    </source>
</evidence>
<evidence type="ECO:0000259" key="5">
    <source>
        <dbReference type="Pfam" id="PF14374"/>
    </source>
</evidence>
<keyword evidence="2" id="KW-0689">Ribosomal protein</keyword>
<dbReference type="PROSITE" id="PS00939">
    <property type="entry name" value="RIBOSOMAL_L1E"/>
    <property type="match status" value="1"/>
</dbReference>
<dbReference type="AlphaFoldDB" id="A0A1X2GQ16"/>
<dbReference type="GO" id="GO:0005840">
    <property type="term" value="C:ribosome"/>
    <property type="evidence" value="ECO:0007669"/>
    <property type="project" value="UniProtKB-KW"/>
</dbReference>
<dbReference type="EMBL" id="MCGT01000006">
    <property type="protein sequence ID" value="ORX58839.1"/>
    <property type="molecule type" value="Genomic_DNA"/>
</dbReference>
<reference evidence="6 7" key="1">
    <citation type="submission" date="2016-07" db="EMBL/GenBank/DDBJ databases">
        <title>Pervasive Adenine N6-methylation of Active Genes in Fungi.</title>
        <authorList>
            <consortium name="DOE Joint Genome Institute"/>
            <person name="Mondo S.J."/>
            <person name="Dannebaum R.O."/>
            <person name="Kuo R.C."/>
            <person name="Labutti K."/>
            <person name="Haridas S."/>
            <person name="Kuo A."/>
            <person name="Salamov A."/>
            <person name="Ahrendt S.R."/>
            <person name="Lipzen A."/>
            <person name="Sullivan W."/>
            <person name="Andreopoulos W.B."/>
            <person name="Clum A."/>
            <person name="Lindquist E."/>
            <person name="Daum C."/>
            <person name="Ramamoorthy G.K."/>
            <person name="Gryganskyi A."/>
            <person name="Culley D."/>
            <person name="Magnuson J.K."/>
            <person name="James T.Y."/>
            <person name="O'Malley M.A."/>
            <person name="Stajich J.E."/>
            <person name="Spatafora J.W."/>
            <person name="Visel A."/>
            <person name="Grigoriev I.V."/>
        </authorList>
    </citation>
    <scope>NUCLEOTIDE SEQUENCE [LARGE SCALE GENOMIC DNA]</scope>
    <source>
        <strain evidence="6 7">NRRL 3301</strain>
    </source>
</reference>
<comment type="similarity">
    <text evidence="1">Belongs to the universal ribosomal protein uL4 family.</text>
</comment>
<dbReference type="PANTHER" id="PTHR19431">
    <property type="entry name" value="60S RIBOSOMAL PROTEIN L4"/>
    <property type="match status" value="1"/>
</dbReference>
<dbReference type="STRING" id="101127.A0A1X2GQ16"/>
<keyword evidence="7" id="KW-1185">Reference proteome</keyword>
<dbReference type="Pfam" id="PF00573">
    <property type="entry name" value="Ribosomal_L4"/>
    <property type="match status" value="1"/>
</dbReference>
<dbReference type="InterPro" id="IPR002136">
    <property type="entry name" value="Ribosomal_uL4"/>
</dbReference>
<keyword evidence="3" id="KW-0687">Ribonucleoprotein</keyword>
<dbReference type="InterPro" id="IPR025755">
    <property type="entry name" value="Ribos_uL4_C_dom"/>
</dbReference>
<dbReference type="GO" id="GO:1990904">
    <property type="term" value="C:ribonucleoprotein complex"/>
    <property type="evidence" value="ECO:0007669"/>
    <property type="project" value="UniProtKB-KW"/>
</dbReference>
<feature type="domain" description="Large ribosomal subunit protein uL4 C-terminal" evidence="5">
    <location>
        <begin position="274"/>
        <end position="349"/>
    </location>
</feature>
<dbReference type="Pfam" id="PF14374">
    <property type="entry name" value="Ribos_L4_asso_C"/>
    <property type="match status" value="1"/>
</dbReference>
<protein>
    <recommendedName>
        <fullName evidence="5">Large ribosomal subunit protein uL4 C-terminal domain-containing protein</fullName>
    </recommendedName>
</protein>
<dbReference type="FunFam" id="3.40.1370.10:FF:000002">
    <property type="entry name" value="60S ribosomal protein L4"/>
    <property type="match status" value="1"/>
</dbReference>
<dbReference type="InterPro" id="IPR013000">
    <property type="entry name" value="Ribosomal_uL4_euk/arc_CS"/>
</dbReference>
<proteinExistence type="inferred from homology"/>
<gene>
    <name evidence="6" type="ORF">DM01DRAFT_1343717</name>
</gene>
<organism evidence="6 7">
    <name type="scientific">Hesseltinella vesiculosa</name>
    <dbReference type="NCBI Taxonomy" id="101127"/>
    <lineage>
        <taxon>Eukaryota</taxon>
        <taxon>Fungi</taxon>
        <taxon>Fungi incertae sedis</taxon>
        <taxon>Mucoromycota</taxon>
        <taxon>Mucoromycotina</taxon>
        <taxon>Mucoromycetes</taxon>
        <taxon>Mucorales</taxon>
        <taxon>Cunninghamellaceae</taxon>
        <taxon>Hesseltinella</taxon>
    </lineage>
</organism>
<dbReference type="OrthoDB" id="10259785at2759"/>
<comment type="caution">
    <text evidence="6">The sequence shown here is derived from an EMBL/GenBank/DDBJ whole genome shotgun (WGS) entry which is preliminary data.</text>
</comment>
<dbReference type="InterPro" id="IPR023574">
    <property type="entry name" value="Ribosomal_uL4_dom_sf"/>
</dbReference>
<dbReference type="GO" id="GO:0006412">
    <property type="term" value="P:translation"/>
    <property type="evidence" value="ECO:0007669"/>
    <property type="project" value="InterPro"/>
</dbReference>
<evidence type="ECO:0000313" key="7">
    <source>
        <dbReference type="Proteomes" id="UP000242146"/>
    </source>
</evidence>
<dbReference type="InterPro" id="IPR045240">
    <property type="entry name" value="Ribosomal_uL4_euk/arch"/>
</dbReference>
<dbReference type="Proteomes" id="UP000242146">
    <property type="component" value="Unassembled WGS sequence"/>
</dbReference>
<dbReference type="SUPFAM" id="SSF52166">
    <property type="entry name" value="Ribosomal protein L4"/>
    <property type="match status" value="1"/>
</dbReference>
<dbReference type="Gene3D" id="3.40.1370.10">
    <property type="match status" value="1"/>
</dbReference>
<evidence type="ECO:0000256" key="1">
    <source>
        <dbReference type="ARBA" id="ARBA00010528"/>
    </source>
</evidence>
<dbReference type="GO" id="GO:0003735">
    <property type="term" value="F:structural constituent of ribosome"/>
    <property type="evidence" value="ECO:0007669"/>
    <property type="project" value="InterPro"/>
</dbReference>
<accession>A0A1X2GQ16</accession>
<sequence length="377" mass="41471">MAARQVISVFSDAGKATEATVALPAVFKAPVRPDIVNFVHTNMAKNKRQAYAVSSKAGEQTSAESWGTGRAVARIPRVNGSGTHRAGQAAFGNMCRGGRMFAPNKVWRKWHRITPVNQKRYATVSALAASSVPALVMARGHRIEKIEEVPLVVANDVEKFTKTKQAVALLKALEAYADVAKVSNSRKLRAGKGKLRNRRHRQRRGPLVIYNEDNGLTAAFRNIPGVELANVRRLNLLQLAPGGHLGRFVIWTQGAFELLDDVYGTFEKASSLKKNYVLPDNVITNTDVTRLINSQEIQSVVRPAGSKTQKRPFTQKKNPLRNQGVMNRLNPYAQVLRRAEILAQEKRAAGKVAKTQPKKKGVSTAASKKFLETLHSA</sequence>
<name>A0A1X2GQ16_9FUNG</name>
<evidence type="ECO:0000256" key="3">
    <source>
        <dbReference type="ARBA" id="ARBA00023274"/>
    </source>
</evidence>
<evidence type="ECO:0000313" key="6">
    <source>
        <dbReference type="EMBL" id="ORX58839.1"/>
    </source>
</evidence>
<evidence type="ECO:0000256" key="4">
    <source>
        <dbReference type="SAM" id="MobiDB-lite"/>
    </source>
</evidence>